<keyword evidence="3" id="KW-0560">Oxidoreductase</keyword>
<proteinExistence type="inferred from homology"/>
<dbReference type="EMBL" id="BNCK01000017">
    <property type="protein sequence ID" value="GHG08245.1"/>
    <property type="molecule type" value="Genomic_DNA"/>
</dbReference>
<comment type="cofactor">
    <cofactor evidence="5">
        <name>Fe(2+)</name>
        <dbReference type="ChEBI" id="CHEBI:29033"/>
    </cofactor>
    <text evidence="5">Binds 1 Fe(2+) ion per subunit.</text>
</comment>
<dbReference type="AlphaFoldDB" id="A0A919BSE7"/>
<dbReference type="PANTHER" id="PTHR10543">
    <property type="entry name" value="BETA-CAROTENE DIOXYGENASE"/>
    <property type="match status" value="1"/>
</dbReference>
<dbReference type="GO" id="GO:0046872">
    <property type="term" value="F:metal ion binding"/>
    <property type="evidence" value="ECO:0007669"/>
    <property type="project" value="UniProtKB-KW"/>
</dbReference>
<dbReference type="RefSeq" id="WP_189774954.1">
    <property type="nucleotide sequence ID" value="NZ_BNCK01000017.1"/>
</dbReference>
<dbReference type="PANTHER" id="PTHR10543:SF89">
    <property type="entry name" value="CAROTENOID 9,10(9',10')-CLEAVAGE DIOXYGENASE 1"/>
    <property type="match status" value="1"/>
</dbReference>
<evidence type="ECO:0000256" key="1">
    <source>
        <dbReference type="ARBA" id="ARBA00006787"/>
    </source>
</evidence>
<dbReference type="Proteomes" id="UP000623842">
    <property type="component" value="Unassembled WGS sequence"/>
</dbReference>
<accession>A0A919BSE7</accession>
<feature type="binding site" evidence="5">
    <location>
        <position position="501"/>
    </location>
    <ligand>
        <name>Fe cation</name>
        <dbReference type="ChEBI" id="CHEBI:24875"/>
        <note>catalytic</note>
    </ligand>
</feature>
<comment type="similarity">
    <text evidence="1">Belongs to the carotenoid oxygenase family.</text>
</comment>
<name>A0A919BSE7_9GAMM</name>
<evidence type="ECO:0000256" key="3">
    <source>
        <dbReference type="ARBA" id="ARBA00023002"/>
    </source>
</evidence>
<reference evidence="6" key="2">
    <citation type="submission" date="2020-09" db="EMBL/GenBank/DDBJ databases">
        <authorList>
            <person name="Sun Q."/>
            <person name="Kim S."/>
        </authorList>
    </citation>
    <scope>NUCLEOTIDE SEQUENCE</scope>
    <source>
        <strain evidence="6">KCTC 42731</strain>
    </source>
</reference>
<dbReference type="GO" id="GO:0016121">
    <property type="term" value="P:carotene catabolic process"/>
    <property type="evidence" value="ECO:0007669"/>
    <property type="project" value="TreeGrafter"/>
</dbReference>
<protein>
    <recommendedName>
        <fullName evidence="8">Dioxygenase</fullName>
    </recommendedName>
</protein>
<dbReference type="Pfam" id="PF03055">
    <property type="entry name" value="RPE65"/>
    <property type="match status" value="1"/>
</dbReference>
<dbReference type="GO" id="GO:0010436">
    <property type="term" value="F:carotenoid dioxygenase activity"/>
    <property type="evidence" value="ECO:0007669"/>
    <property type="project" value="TreeGrafter"/>
</dbReference>
<evidence type="ECO:0000313" key="6">
    <source>
        <dbReference type="EMBL" id="GHG08245.1"/>
    </source>
</evidence>
<evidence type="ECO:0000313" key="7">
    <source>
        <dbReference type="Proteomes" id="UP000623842"/>
    </source>
</evidence>
<evidence type="ECO:0008006" key="8">
    <source>
        <dbReference type="Google" id="ProtNLM"/>
    </source>
</evidence>
<feature type="binding site" evidence="5">
    <location>
        <position position="325"/>
    </location>
    <ligand>
        <name>Fe cation</name>
        <dbReference type="ChEBI" id="CHEBI:24875"/>
        <note>catalytic</note>
    </ligand>
</feature>
<comment type="caution">
    <text evidence="6">The sequence shown here is derived from an EMBL/GenBank/DDBJ whole genome shotgun (WGS) entry which is preliminary data.</text>
</comment>
<sequence>MERRQLLKTLAAGTALTAVPLKGFAGQAITSSKDSLAVTKQLFDKALSSAPELIGFKGATKPFNKTALTIEGNIPKDIQGCFYRNGAARHERAQQRYNHLFEGDGMIQAFHFEEGNIYHQGQFVQTSKFKKEEQAGKFLYSGPDSQIQGALPVSSPDDINTANTNIISVDGKLWALWEAGSPVALSADTLQTHGVVNLGENSRFGNKLKGLAFSAHPKIDPKGDIWNFGFSPSGHIVLFHLNAKGVTQNVNMIKTNYKGAMLHDFLITHRHILIILPSLVLDRTKSGFFGAINYDANLPMDVLVIDKDTLTLKRQYKVAPGFAFHYGNAWEEPNGTIHFDACLYRDANALHFMKNIMQGDQMAGVAPAKTTLYSLFPDGKYKEEQLEGSADFPRIHPSKVGIRNQYLYSTGSTEVEFWFDSVSRTNMGSGKVDKYVYGKDFVVEEHIPIATDENEDNGYLMGTALHIPTKRTCLNIFHANDMSQGPICRAWLPYHIPLGFHGNFVAKS</sequence>
<keyword evidence="2 5" id="KW-0479">Metal-binding</keyword>
<feature type="binding site" evidence="5">
    <location>
        <position position="216"/>
    </location>
    <ligand>
        <name>Fe cation</name>
        <dbReference type="ChEBI" id="CHEBI:24875"/>
        <note>catalytic</note>
    </ligand>
</feature>
<keyword evidence="4 5" id="KW-0408">Iron</keyword>
<evidence type="ECO:0000256" key="2">
    <source>
        <dbReference type="ARBA" id="ARBA00022723"/>
    </source>
</evidence>
<dbReference type="InterPro" id="IPR004294">
    <property type="entry name" value="Carotenoid_Oase"/>
</dbReference>
<organism evidence="6 7">
    <name type="scientific">Thalassotalea marina</name>
    <dbReference type="NCBI Taxonomy" id="1673741"/>
    <lineage>
        <taxon>Bacteria</taxon>
        <taxon>Pseudomonadati</taxon>
        <taxon>Pseudomonadota</taxon>
        <taxon>Gammaproteobacteria</taxon>
        <taxon>Alteromonadales</taxon>
        <taxon>Colwelliaceae</taxon>
        <taxon>Thalassotalea</taxon>
    </lineage>
</organism>
<evidence type="ECO:0000256" key="5">
    <source>
        <dbReference type="PIRSR" id="PIRSR604294-1"/>
    </source>
</evidence>
<feature type="binding site" evidence="5">
    <location>
        <position position="263"/>
    </location>
    <ligand>
        <name>Fe cation</name>
        <dbReference type="ChEBI" id="CHEBI:24875"/>
        <note>catalytic</note>
    </ligand>
</feature>
<evidence type="ECO:0000256" key="4">
    <source>
        <dbReference type="ARBA" id="ARBA00023004"/>
    </source>
</evidence>
<gene>
    <name evidence="6" type="ORF">GCM10017161_42530</name>
</gene>
<reference evidence="6" key="1">
    <citation type="journal article" date="2014" name="Int. J. Syst. Evol. Microbiol.">
        <title>Complete genome sequence of Corynebacterium casei LMG S-19264T (=DSM 44701T), isolated from a smear-ripened cheese.</title>
        <authorList>
            <consortium name="US DOE Joint Genome Institute (JGI-PGF)"/>
            <person name="Walter F."/>
            <person name="Albersmeier A."/>
            <person name="Kalinowski J."/>
            <person name="Ruckert C."/>
        </authorList>
    </citation>
    <scope>NUCLEOTIDE SEQUENCE</scope>
    <source>
        <strain evidence="6">KCTC 42731</strain>
    </source>
</reference>
<keyword evidence="7" id="KW-1185">Reference proteome</keyword>